<evidence type="ECO:0000256" key="1">
    <source>
        <dbReference type="SAM" id="Phobius"/>
    </source>
</evidence>
<dbReference type="Proteomes" id="UP001362999">
    <property type="component" value="Unassembled WGS sequence"/>
</dbReference>
<gene>
    <name evidence="2" type="ORF">R3P38DRAFT_2953391</name>
</gene>
<dbReference type="EMBL" id="JAWWNJ010000034">
    <property type="protein sequence ID" value="KAK7025222.1"/>
    <property type="molecule type" value="Genomic_DNA"/>
</dbReference>
<dbReference type="AlphaFoldDB" id="A0AAW0BJ30"/>
<keyword evidence="1" id="KW-0812">Transmembrane</keyword>
<feature type="transmembrane region" description="Helical" evidence="1">
    <location>
        <begin position="6"/>
        <end position="25"/>
    </location>
</feature>
<proteinExistence type="predicted"/>
<keyword evidence="3" id="KW-1185">Reference proteome</keyword>
<evidence type="ECO:0008006" key="4">
    <source>
        <dbReference type="Google" id="ProtNLM"/>
    </source>
</evidence>
<organism evidence="2 3">
    <name type="scientific">Favolaschia claudopus</name>
    <dbReference type="NCBI Taxonomy" id="2862362"/>
    <lineage>
        <taxon>Eukaryota</taxon>
        <taxon>Fungi</taxon>
        <taxon>Dikarya</taxon>
        <taxon>Basidiomycota</taxon>
        <taxon>Agaricomycotina</taxon>
        <taxon>Agaricomycetes</taxon>
        <taxon>Agaricomycetidae</taxon>
        <taxon>Agaricales</taxon>
        <taxon>Marasmiineae</taxon>
        <taxon>Mycenaceae</taxon>
        <taxon>Favolaschia</taxon>
    </lineage>
</organism>
<name>A0AAW0BJ30_9AGAR</name>
<keyword evidence="1" id="KW-1133">Transmembrane helix</keyword>
<comment type="caution">
    <text evidence="2">The sequence shown here is derived from an EMBL/GenBank/DDBJ whole genome shotgun (WGS) entry which is preliminary data.</text>
</comment>
<keyword evidence="1" id="KW-0472">Membrane</keyword>
<evidence type="ECO:0000313" key="3">
    <source>
        <dbReference type="Proteomes" id="UP001362999"/>
    </source>
</evidence>
<accession>A0AAW0BJ30</accession>
<reference evidence="2 3" key="1">
    <citation type="journal article" date="2024" name="J Genomics">
        <title>Draft genome sequencing and assembly of Favolaschia claudopus CIRM-BRFM 2984 isolated from oak limbs.</title>
        <authorList>
            <person name="Navarro D."/>
            <person name="Drula E."/>
            <person name="Chaduli D."/>
            <person name="Cazenave R."/>
            <person name="Ahrendt S."/>
            <person name="Wang J."/>
            <person name="Lipzen A."/>
            <person name="Daum C."/>
            <person name="Barry K."/>
            <person name="Grigoriev I.V."/>
            <person name="Favel A."/>
            <person name="Rosso M.N."/>
            <person name="Martin F."/>
        </authorList>
    </citation>
    <scope>NUCLEOTIDE SEQUENCE [LARGE SCALE GENOMIC DNA]</scope>
    <source>
        <strain evidence="2 3">CIRM-BRFM 2984</strain>
    </source>
</reference>
<evidence type="ECO:0000313" key="2">
    <source>
        <dbReference type="EMBL" id="KAK7025222.1"/>
    </source>
</evidence>
<sequence length="101" mass="11746">MDRCLQAAPVIRLIVLAFFWAGGLAQRRSRQVRDSGMNPHCVSNLRVRILTTTMLSHNCNVSQIWALVRPSLFRRISPRQARRLYRIDYTNFAFYVGFLSC</sequence>
<protein>
    <recommendedName>
        <fullName evidence="4">Secreted protein</fullName>
    </recommendedName>
</protein>